<dbReference type="GO" id="GO:0003700">
    <property type="term" value="F:DNA-binding transcription factor activity"/>
    <property type="evidence" value="ECO:0007669"/>
    <property type="project" value="TreeGrafter"/>
</dbReference>
<dbReference type="AlphaFoldDB" id="A0A099KQ06"/>
<accession>A0A099KQ06</accession>
<name>A0A099KQ06_COLPS</name>
<organism evidence="3 4">
    <name type="scientific">Colwellia psychrerythraea</name>
    <name type="common">Vibrio psychroerythus</name>
    <dbReference type="NCBI Taxonomy" id="28229"/>
    <lineage>
        <taxon>Bacteria</taxon>
        <taxon>Pseudomonadati</taxon>
        <taxon>Pseudomonadota</taxon>
        <taxon>Gammaproteobacteria</taxon>
        <taxon>Alteromonadales</taxon>
        <taxon>Colwelliaceae</taxon>
        <taxon>Colwellia</taxon>
    </lineage>
</organism>
<feature type="non-terminal residue" evidence="3">
    <location>
        <position position="202"/>
    </location>
</feature>
<dbReference type="Proteomes" id="UP000029868">
    <property type="component" value="Unassembled WGS sequence"/>
</dbReference>
<evidence type="ECO:0000313" key="3">
    <source>
        <dbReference type="EMBL" id="KGJ92305.1"/>
    </source>
</evidence>
<dbReference type="EMBL" id="JQEC01000033">
    <property type="protein sequence ID" value="KGJ92305.1"/>
    <property type="molecule type" value="Genomic_DNA"/>
</dbReference>
<evidence type="ECO:0000313" key="4">
    <source>
        <dbReference type="Proteomes" id="UP000029868"/>
    </source>
</evidence>
<dbReference type="GO" id="GO:0000976">
    <property type="term" value="F:transcription cis-regulatory region binding"/>
    <property type="evidence" value="ECO:0007669"/>
    <property type="project" value="TreeGrafter"/>
</dbReference>
<evidence type="ECO:0000256" key="1">
    <source>
        <dbReference type="ARBA" id="ARBA00023125"/>
    </source>
</evidence>
<dbReference type="Pfam" id="PF12625">
    <property type="entry name" value="Arabinose_bd"/>
    <property type="match status" value="1"/>
</dbReference>
<protein>
    <recommendedName>
        <fullName evidence="2">HTH-type transcriptional regulator AraC-type N-terminal domain-containing protein</fullName>
    </recommendedName>
</protein>
<sequence>MLYVKIAERFVTGKGMDCSVINKMSNKGDETPKLPLKDVLDFWEKAAVLIKDEALGLSIGINSHLTDYGMISHILMNSQNLYKALKLIDFYRYLMNECFESKLFCKGNIVHYKLDFTYEHPASYHLIEFHFSSIIHLGKQIARVNKKHDISPYKVEFSHAPKAPIKEYQRIFGENIKFNQNKNSLLFLNETLLISTHSPNEE</sequence>
<comment type="caution">
    <text evidence="3">The sequence shown here is derived from an EMBL/GenBank/DDBJ whole genome shotgun (WGS) entry which is preliminary data.</text>
</comment>
<evidence type="ECO:0000259" key="2">
    <source>
        <dbReference type="Pfam" id="PF12625"/>
    </source>
</evidence>
<gene>
    <name evidence="3" type="ORF">GAB14E_0427</name>
</gene>
<dbReference type="GO" id="GO:0005829">
    <property type="term" value="C:cytosol"/>
    <property type="evidence" value="ECO:0007669"/>
    <property type="project" value="TreeGrafter"/>
</dbReference>
<keyword evidence="1" id="KW-0238">DNA-binding</keyword>
<proteinExistence type="predicted"/>
<dbReference type="PANTHER" id="PTHR47894:SF1">
    <property type="entry name" value="HTH-TYPE TRANSCRIPTIONAL REGULATOR VQSM"/>
    <property type="match status" value="1"/>
</dbReference>
<feature type="domain" description="HTH-type transcriptional regulator AraC-type N-terminal" evidence="2">
    <location>
        <begin position="34"/>
        <end position="191"/>
    </location>
</feature>
<reference evidence="3 4" key="1">
    <citation type="submission" date="2014-08" db="EMBL/GenBank/DDBJ databases">
        <title>Genomic and Phenotypic Diversity of Colwellia psychrerythraea strains from Disparate Marine Basins.</title>
        <authorList>
            <person name="Techtmann S.M."/>
            <person name="Stelling S.C."/>
            <person name="Utturkar S.M."/>
            <person name="Alshibli N."/>
            <person name="Harris A."/>
            <person name="Brown S.D."/>
            <person name="Hazen T.C."/>
        </authorList>
    </citation>
    <scope>NUCLEOTIDE SEQUENCE [LARGE SCALE GENOMIC DNA]</scope>
    <source>
        <strain evidence="3 4">GAB14E</strain>
    </source>
</reference>
<dbReference type="InterPro" id="IPR032687">
    <property type="entry name" value="AraC-type_N"/>
</dbReference>
<dbReference type="PANTHER" id="PTHR47894">
    <property type="entry name" value="HTH-TYPE TRANSCRIPTIONAL REGULATOR GADX"/>
    <property type="match status" value="1"/>
</dbReference>